<dbReference type="STRING" id="698492.A0A0E9NMR1"/>
<keyword evidence="4 6" id="KW-0472">Membrane</keyword>
<comment type="caution">
    <text evidence="8">The sequence shown here is derived from an EMBL/GenBank/DDBJ whole genome shotgun (WGS) entry which is preliminary data.</text>
</comment>
<keyword evidence="2 6" id="KW-0812">Transmembrane</keyword>
<dbReference type="OMA" id="ICMEASH"/>
<evidence type="ECO:0000256" key="4">
    <source>
        <dbReference type="ARBA" id="ARBA00023136"/>
    </source>
</evidence>
<gene>
    <name evidence="8" type="ORF">G7K_5240-t1</name>
</gene>
<evidence type="ECO:0000256" key="6">
    <source>
        <dbReference type="SAM" id="Phobius"/>
    </source>
</evidence>
<feature type="transmembrane region" description="Helical" evidence="6">
    <location>
        <begin position="107"/>
        <end position="132"/>
    </location>
</feature>
<reference evidence="8 9" key="1">
    <citation type="journal article" date="2011" name="J. Gen. Appl. Microbiol.">
        <title>Draft genome sequencing of the enigmatic yeast Saitoella complicata.</title>
        <authorList>
            <person name="Nishida H."/>
            <person name="Hamamoto M."/>
            <person name="Sugiyama J."/>
        </authorList>
    </citation>
    <scope>NUCLEOTIDE SEQUENCE [LARGE SCALE GENOMIC DNA]</scope>
    <source>
        <strain evidence="8 9">NRRL Y-17804</strain>
    </source>
</reference>
<evidence type="ECO:0000259" key="7">
    <source>
        <dbReference type="Pfam" id="PF10337"/>
    </source>
</evidence>
<dbReference type="AlphaFoldDB" id="A0A0E9NMR1"/>
<feature type="transmembrane region" description="Helical" evidence="6">
    <location>
        <begin position="167"/>
        <end position="187"/>
    </location>
</feature>
<feature type="compositionally biased region" description="Polar residues" evidence="5">
    <location>
        <begin position="992"/>
        <end position="1002"/>
    </location>
</feature>
<dbReference type="OrthoDB" id="2274698at2759"/>
<feature type="transmembrane region" description="Helical" evidence="6">
    <location>
        <begin position="669"/>
        <end position="690"/>
    </location>
</feature>
<evidence type="ECO:0000313" key="8">
    <source>
        <dbReference type="EMBL" id="GAO51129.1"/>
    </source>
</evidence>
<name>A0A0E9NMR1_SAICN</name>
<feature type="transmembrane region" description="Helical" evidence="6">
    <location>
        <begin position="611"/>
        <end position="633"/>
    </location>
</feature>
<dbReference type="RefSeq" id="XP_019021490.1">
    <property type="nucleotide sequence ID" value="XM_019166445.1"/>
</dbReference>
<feature type="domain" description="Putative ER transporter 6TM N-terminal" evidence="7">
    <location>
        <begin position="161"/>
        <end position="330"/>
    </location>
</feature>
<accession>A0A0E9NMR1</accession>
<feature type="region of interest" description="Disordered" evidence="5">
    <location>
        <begin position="926"/>
        <end position="1002"/>
    </location>
</feature>
<feature type="transmembrane region" description="Helical" evidence="6">
    <location>
        <begin position="640"/>
        <end position="657"/>
    </location>
</feature>
<dbReference type="InterPro" id="IPR052430">
    <property type="entry name" value="IVT-Associated"/>
</dbReference>
<dbReference type="Pfam" id="PF10337">
    <property type="entry name" value="ArAE_2_N"/>
    <property type="match status" value="1"/>
</dbReference>
<feature type="transmembrane region" description="Helical" evidence="6">
    <location>
        <begin position="536"/>
        <end position="553"/>
    </location>
</feature>
<feature type="transmembrane region" description="Helical" evidence="6">
    <location>
        <begin position="199"/>
        <end position="218"/>
    </location>
</feature>
<sequence>MSATQFFSTTLGIKWSKRRNDQLTTAVEKALTNTPVNTDKVKSHYSALHSYLHSRRFITHLRCAMNFTLDIIFILPTPINHTLGGHAFLVSTIGNYLMPSAAVGAHIVSTVICLLGMLLGIAYTHLVVVFAVSVSSPASTERKVTLFLLLCCAAIGGALTRSVSSRCVRGVSIFMLINIFALTEAIDAKTYTFDVFTEYAYPLSCGLAISLITSLVFFPQDSSVTLRKNVASTLNLTATGFKDVIETLFDADTEREVGDIAQTRRSYATLRTTMYEVGLQLIFSRVDPASVSKLKKPLGDCVEALAGLHSSLNTLKLRRSEGQFTNPWQDSTSKTQLRMDLDCLARKLARRKEDVITATSFASQTLKKSAELIDAAFDSYPTPSATLTFELASYTNELTQLSRALLKHTASCYGPMLEQAFAEHAVEDVRAFCEGARRVAEVAMGVVEGLGKRRTVRRVWLPQKLREAGGAIREFCGADMGAVMDRWSKTPLRRGSAVSNASTVTVVEVEPFVPLPFRYWLSELLSKFRRSRHTQYTFKFFIVIAMIAAPAYIHDWRYWYHDYRGQWSAIGAIICMEASHGMTTRNCLFSILGALVGSTLGYAVSKLGELAQSYVLVGALSAPCGLGLYYFILDPVWAKGSLVSAIAFSVVVGVSRTSADAGLSVEGIWARRAVALSLGLSIAFGVFTLVMPQRARHELLTTACRTLDSLSQLFSVTAPQGDEDLSISPAKVERISSVVKESLAFSGTLLEATRYEPSLRGGFPREGWKRVLGKMRLVYELRTKMDLDCPSYEERNQLLLAFSQDFLLLSHSLHTKQPLPWNHQPLVTHAYNAYISALREGRQGCACRTAEIEVFQEIIDQISLLNRDVASILQEALNPLSQGCLPLHDKTPRMMSTVSTAVGTAVNSRRESRVHSSQDLMTLGRLSQVQSQSRQGSRATLASGDDEGYELQERSPMGSCCGSGSGSVQVSTPTVEVPPRVKVSRPARTVSFDPSANKGQGM</sequence>
<evidence type="ECO:0000256" key="3">
    <source>
        <dbReference type="ARBA" id="ARBA00022989"/>
    </source>
</evidence>
<protein>
    <recommendedName>
        <fullName evidence="7">Putative ER transporter 6TM N-terminal domain-containing protein</fullName>
    </recommendedName>
</protein>
<feature type="transmembrane region" description="Helical" evidence="6">
    <location>
        <begin position="587"/>
        <end position="605"/>
    </location>
</feature>
<keyword evidence="3 6" id="KW-1133">Transmembrane helix</keyword>
<dbReference type="PANTHER" id="PTHR47804:SF3">
    <property type="entry name" value="PROTEIN BRE4"/>
    <property type="match status" value="1"/>
</dbReference>
<dbReference type="InterPro" id="IPR018823">
    <property type="entry name" value="ArAE_2_N"/>
</dbReference>
<keyword evidence="9" id="KW-1185">Reference proteome</keyword>
<organism evidence="8 9">
    <name type="scientific">Saitoella complicata (strain BCRC 22490 / CBS 7301 / JCM 7358 / NBRC 10748 / NRRL Y-17804)</name>
    <dbReference type="NCBI Taxonomy" id="698492"/>
    <lineage>
        <taxon>Eukaryota</taxon>
        <taxon>Fungi</taxon>
        <taxon>Dikarya</taxon>
        <taxon>Ascomycota</taxon>
        <taxon>Taphrinomycotina</taxon>
        <taxon>Taphrinomycotina incertae sedis</taxon>
        <taxon>Saitoella</taxon>
    </lineage>
</organism>
<dbReference type="GO" id="GO:0016020">
    <property type="term" value="C:membrane"/>
    <property type="evidence" value="ECO:0007669"/>
    <property type="project" value="UniProtKB-SubCell"/>
</dbReference>
<evidence type="ECO:0000313" key="9">
    <source>
        <dbReference type="Proteomes" id="UP000033140"/>
    </source>
</evidence>
<feature type="compositionally biased region" description="Low complexity" evidence="5">
    <location>
        <begin position="926"/>
        <end position="938"/>
    </location>
</feature>
<dbReference type="PRINTS" id="PR02047">
    <property type="entry name" value="BREFELDNASP4"/>
</dbReference>
<reference evidence="8 9" key="3">
    <citation type="journal article" date="2015" name="Genome Announc.">
        <title>Draft Genome Sequence of the Archiascomycetous Yeast Saitoella complicata.</title>
        <authorList>
            <person name="Yamauchi K."/>
            <person name="Kondo S."/>
            <person name="Hamamoto M."/>
            <person name="Takahashi Y."/>
            <person name="Ogura Y."/>
            <person name="Hayashi T."/>
            <person name="Nishida H."/>
        </authorList>
    </citation>
    <scope>NUCLEOTIDE SEQUENCE [LARGE SCALE GENOMIC DNA]</scope>
    <source>
        <strain evidence="8 9">NRRL Y-17804</strain>
    </source>
</reference>
<evidence type="ECO:0000256" key="5">
    <source>
        <dbReference type="SAM" id="MobiDB-lite"/>
    </source>
</evidence>
<proteinExistence type="predicted"/>
<comment type="subcellular location">
    <subcellularLocation>
        <location evidence="1">Membrane</location>
        <topology evidence="1">Multi-pass membrane protein</topology>
    </subcellularLocation>
</comment>
<evidence type="ECO:0000256" key="1">
    <source>
        <dbReference type="ARBA" id="ARBA00004141"/>
    </source>
</evidence>
<dbReference type="EMBL" id="BACD03000041">
    <property type="protein sequence ID" value="GAO51129.1"/>
    <property type="molecule type" value="Genomic_DNA"/>
</dbReference>
<feature type="transmembrane region" description="Helical" evidence="6">
    <location>
        <begin position="144"/>
        <end position="160"/>
    </location>
</feature>
<dbReference type="InterPro" id="IPR023244">
    <property type="entry name" value="Brefeldin_A-sensitivity_4"/>
</dbReference>
<reference evidence="8 9" key="2">
    <citation type="journal article" date="2014" name="J. Gen. Appl. Microbiol.">
        <title>The early diverging ascomycetous budding yeast Saitoella complicata has three histone deacetylases belonging to the Clr6, Hos2, and Rpd3 lineages.</title>
        <authorList>
            <person name="Nishida H."/>
            <person name="Matsumoto T."/>
            <person name="Kondo S."/>
            <person name="Hamamoto M."/>
            <person name="Yoshikawa H."/>
        </authorList>
    </citation>
    <scope>NUCLEOTIDE SEQUENCE [LARGE SCALE GENOMIC DNA]</scope>
    <source>
        <strain evidence="8 9">NRRL Y-17804</strain>
    </source>
</reference>
<dbReference type="Proteomes" id="UP000033140">
    <property type="component" value="Unassembled WGS sequence"/>
</dbReference>
<evidence type="ECO:0000256" key="2">
    <source>
        <dbReference type="ARBA" id="ARBA00022692"/>
    </source>
</evidence>
<dbReference type="PANTHER" id="PTHR47804">
    <property type="entry name" value="60S RIBOSOMAL PROTEIN L19"/>
    <property type="match status" value="1"/>
</dbReference>